<sequence>MFEETLKEGVYKQKHDSSKLGSGRSLAQWRKTKASSPEKVFQGQFTKVTRKQEQDQRQQGAIAQLGEHQELDEDDWEDLEGQIEDAHKANFHHEAVAVPKQANPSSGEASQVFEDAFEHVQMGEHYSCWIWLA</sequence>
<evidence type="ECO:0000256" key="1">
    <source>
        <dbReference type="SAM" id="MobiDB-lite"/>
    </source>
</evidence>
<evidence type="ECO:0000313" key="2">
    <source>
        <dbReference type="EMBL" id="KAJ7303705.1"/>
    </source>
</evidence>
<organism evidence="2 3">
    <name type="scientific">Mycena albidolilacea</name>
    <dbReference type="NCBI Taxonomy" id="1033008"/>
    <lineage>
        <taxon>Eukaryota</taxon>
        <taxon>Fungi</taxon>
        <taxon>Dikarya</taxon>
        <taxon>Basidiomycota</taxon>
        <taxon>Agaricomycotina</taxon>
        <taxon>Agaricomycetes</taxon>
        <taxon>Agaricomycetidae</taxon>
        <taxon>Agaricales</taxon>
        <taxon>Marasmiineae</taxon>
        <taxon>Mycenaceae</taxon>
        <taxon>Mycena</taxon>
    </lineage>
</organism>
<protein>
    <submittedName>
        <fullName evidence="2">Uncharacterized protein</fullName>
    </submittedName>
</protein>
<proteinExistence type="predicted"/>
<reference evidence="2" key="1">
    <citation type="submission" date="2023-03" db="EMBL/GenBank/DDBJ databases">
        <title>Massive genome expansion in bonnet fungi (Mycena s.s.) driven by repeated elements and novel gene families across ecological guilds.</title>
        <authorList>
            <consortium name="Lawrence Berkeley National Laboratory"/>
            <person name="Harder C.B."/>
            <person name="Miyauchi S."/>
            <person name="Viragh M."/>
            <person name="Kuo A."/>
            <person name="Thoen E."/>
            <person name="Andreopoulos B."/>
            <person name="Lu D."/>
            <person name="Skrede I."/>
            <person name="Drula E."/>
            <person name="Henrissat B."/>
            <person name="Morin E."/>
            <person name="Kohler A."/>
            <person name="Barry K."/>
            <person name="LaButti K."/>
            <person name="Morin E."/>
            <person name="Salamov A."/>
            <person name="Lipzen A."/>
            <person name="Mereny Z."/>
            <person name="Hegedus B."/>
            <person name="Baldrian P."/>
            <person name="Stursova M."/>
            <person name="Weitz H."/>
            <person name="Taylor A."/>
            <person name="Grigoriev I.V."/>
            <person name="Nagy L.G."/>
            <person name="Martin F."/>
            <person name="Kauserud H."/>
        </authorList>
    </citation>
    <scope>NUCLEOTIDE SEQUENCE</scope>
    <source>
        <strain evidence="2">CBHHK002</strain>
    </source>
</reference>
<dbReference type="Proteomes" id="UP001218218">
    <property type="component" value="Unassembled WGS sequence"/>
</dbReference>
<gene>
    <name evidence="2" type="ORF">DFH08DRAFT_825637</name>
</gene>
<feature type="compositionally biased region" description="Basic and acidic residues" evidence="1">
    <location>
        <begin position="1"/>
        <end position="18"/>
    </location>
</feature>
<evidence type="ECO:0000313" key="3">
    <source>
        <dbReference type="Proteomes" id="UP001218218"/>
    </source>
</evidence>
<feature type="region of interest" description="Disordered" evidence="1">
    <location>
        <begin position="1"/>
        <end position="35"/>
    </location>
</feature>
<accession>A0AAD6Z2H0</accession>
<comment type="caution">
    <text evidence="2">The sequence shown here is derived from an EMBL/GenBank/DDBJ whole genome shotgun (WGS) entry which is preliminary data.</text>
</comment>
<name>A0AAD6Z2H0_9AGAR</name>
<dbReference type="EMBL" id="JARIHO010000103">
    <property type="protein sequence ID" value="KAJ7303705.1"/>
    <property type="molecule type" value="Genomic_DNA"/>
</dbReference>
<keyword evidence="3" id="KW-1185">Reference proteome</keyword>
<dbReference type="AlphaFoldDB" id="A0AAD6Z2H0"/>